<keyword evidence="11" id="KW-1185">Reference proteome</keyword>
<protein>
    <submittedName>
        <fullName evidence="10">NADH-quinone oxidoreductase subunit J</fullName>
    </submittedName>
</protein>
<comment type="subcellular location">
    <subcellularLocation>
        <location evidence="1">Cell membrane</location>
        <topology evidence="1">Multi-pass membrane protein</topology>
    </subcellularLocation>
    <subcellularLocation>
        <location evidence="7">Membrane</location>
        <topology evidence="7">Multi-pass membrane protein</topology>
    </subcellularLocation>
</comment>
<organism evidence="10 11">
    <name type="scientific">Teichococcus aerophilus</name>
    <dbReference type="NCBI Taxonomy" id="1224513"/>
    <lineage>
        <taxon>Bacteria</taxon>
        <taxon>Pseudomonadati</taxon>
        <taxon>Pseudomonadota</taxon>
        <taxon>Alphaproteobacteria</taxon>
        <taxon>Acetobacterales</taxon>
        <taxon>Roseomonadaceae</taxon>
        <taxon>Roseomonas</taxon>
    </lineage>
</organism>
<evidence type="ECO:0000256" key="7">
    <source>
        <dbReference type="RuleBase" id="RU000320"/>
    </source>
</evidence>
<keyword evidence="4 7" id="KW-0812">Transmembrane</keyword>
<feature type="transmembrane region" description="Helical" evidence="8">
    <location>
        <begin position="36"/>
        <end position="56"/>
    </location>
</feature>
<dbReference type="PRINTS" id="PR01437">
    <property type="entry name" value="NUOXDRDTASE4"/>
</dbReference>
<dbReference type="EMBL" id="JACTVA010000005">
    <property type="protein sequence ID" value="MBC9206076.1"/>
    <property type="molecule type" value="Genomic_DNA"/>
</dbReference>
<evidence type="ECO:0000256" key="3">
    <source>
        <dbReference type="ARBA" id="ARBA00022475"/>
    </source>
</evidence>
<dbReference type="PANTHER" id="PTHR42703">
    <property type="entry name" value="NADH DEHYDROGENASE"/>
    <property type="match status" value="1"/>
</dbReference>
<feature type="transmembrane region" description="Helical" evidence="8">
    <location>
        <begin position="378"/>
        <end position="398"/>
    </location>
</feature>
<comment type="similarity">
    <text evidence="2">Belongs to the CPA3 antiporters (TC 2.A.63) subunit D family.</text>
</comment>
<feature type="transmembrane region" description="Helical" evidence="8">
    <location>
        <begin position="81"/>
        <end position="102"/>
    </location>
</feature>
<comment type="caution">
    <text evidence="10">The sequence shown here is derived from an EMBL/GenBank/DDBJ whole genome shotgun (WGS) entry which is preliminary data.</text>
</comment>
<gene>
    <name evidence="10" type="ORF">IBL26_04455</name>
</gene>
<feature type="transmembrane region" description="Helical" evidence="8">
    <location>
        <begin position="305"/>
        <end position="327"/>
    </location>
</feature>
<evidence type="ECO:0000256" key="8">
    <source>
        <dbReference type="SAM" id="Phobius"/>
    </source>
</evidence>
<dbReference type="PANTHER" id="PTHR42703:SF1">
    <property type="entry name" value="NA(+)_H(+) ANTIPORTER SUBUNIT D1"/>
    <property type="match status" value="1"/>
</dbReference>
<evidence type="ECO:0000256" key="6">
    <source>
        <dbReference type="ARBA" id="ARBA00023136"/>
    </source>
</evidence>
<evidence type="ECO:0000313" key="11">
    <source>
        <dbReference type="Proteomes" id="UP000626026"/>
    </source>
</evidence>
<dbReference type="InterPro" id="IPR001750">
    <property type="entry name" value="ND/Mrp_TM"/>
</dbReference>
<evidence type="ECO:0000256" key="4">
    <source>
        <dbReference type="ARBA" id="ARBA00022692"/>
    </source>
</evidence>
<keyword evidence="6 8" id="KW-0472">Membrane</keyword>
<dbReference type="InterPro" id="IPR050586">
    <property type="entry name" value="CPA3_Na-H_Antiporter_D"/>
</dbReference>
<proteinExistence type="inferred from homology"/>
<feature type="transmembrane region" description="Helical" evidence="8">
    <location>
        <begin position="139"/>
        <end position="159"/>
    </location>
</feature>
<evidence type="ECO:0000313" key="10">
    <source>
        <dbReference type="EMBL" id="MBC9206076.1"/>
    </source>
</evidence>
<feature type="transmembrane region" description="Helical" evidence="8">
    <location>
        <begin position="114"/>
        <end position="133"/>
    </location>
</feature>
<feature type="transmembrane region" description="Helical" evidence="8">
    <location>
        <begin position="6"/>
        <end position="29"/>
    </location>
</feature>
<feature type="transmembrane region" description="Helical" evidence="8">
    <location>
        <begin position="460"/>
        <end position="485"/>
    </location>
</feature>
<feature type="transmembrane region" description="Helical" evidence="8">
    <location>
        <begin position="171"/>
        <end position="193"/>
    </location>
</feature>
<evidence type="ECO:0000259" key="9">
    <source>
        <dbReference type="Pfam" id="PF00361"/>
    </source>
</evidence>
<feature type="transmembrane region" description="Helical" evidence="8">
    <location>
        <begin position="247"/>
        <end position="267"/>
    </location>
</feature>
<feature type="transmembrane region" description="Helical" evidence="8">
    <location>
        <begin position="279"/>
        <end position="298"/>
    </location>
</feature>
<evidence type="ECO:0000256" key="5">
    <source>
        <dbReference type="ARBA" id="ARBA00022989"/>
    </source>
</evidence>
<dbReference type="Proteomes" id="UP000626026">
    <property type="component" value="Unassembled WGS sequence"/>
</dbReference>
<keyword evidence="5 8" id="KW-1133">Transmembrane helix</keyword>
<evidence type="ECO:0000256" key="2">
    <source>
        <dbReference type="ARBA" id="ARBA00005346"/>
    </source>
</evidence>
<dbReference type="InterPro" id="IPR003918">
    <property type="entry name" value="NADH_UbQ_OxRdtase"/>
</dbReference>
<feature type="domain" description="NADH:quinone oxidoreductase/Mrp antiporter transmembrane" evidence="9">
    <location>
        <begin position="136"/>
        <end position="429"/>
    </location>
</feature>
<reference evidence="10 11" key="1">
    <citation type="journal article" date="2013" name="Int. J. Syst. Evol. Microbiol.">
        <title>Roseomonas aerophila sp. nov., isolated from air.</title>
        <authorList>
            <person name="Kim S.J."/>
            <person name="Weon H.Y."/>
            <person name="Ahn J.H."/>
            <person name="Hong S.B."/>
            <person name="Seok S.J."/>
            <person name="Whang K.S."/>
            <person name="Kwon S.W."/>
        </authorList>
    </citation>
    <scope>NUCLEOTIDE SEQUENCE [LARGE SCALE GENOMIC DNA]</scope>
    <source>
        <strain evidence="10 11">NBRC 108923</strain>
    </source>
</reference>
<feature type="transmembrane region" description="Helical" evidence="8">
    <location>
        <begin position="213"/>
        <end position="235"/>
    </location>
</feature>
<evidence type="ECO:0000256" key="1">
    <source>
        <dbReference type="ARBA" id="ARBA00004651"/>
    </source>
</evidence>
<feature type="transmembrane region" description="Helical" evidence="8">
    <location>
        <begin position="347"/>
        <end position="366"/>
    </location>
</feature>
<accession>A0ABR7RHP0</accession>
<dbReference type="Pfam" id="PF00361">
    <property type="entry name" value="Proton_antipo_M"/>
    <property type="match status" value="1"/>
</dbReference>
<keyword evidence="3" id="KW-1003">Cell membrane</keyword>
<name>A0ABR7RHP0_9PROT</name>
<sequence>MLGTTPGGGLLAFALALPVLAMLLAFVAGGRQAGRIALAALLAGLVLSLAVATGVLRGGEALVLTLGGWAPPLGVALRADGISAVMLLTTSVVMVGTALFAFTSYSGDRGESRASLVFWTLLLGLWGAMNAVLLGNDLFNLYVALELLTFAAMPLVCLDGRAETLAAALRYLFFALLGSLLYLLGVALLYGAYGTLDIVLLSRLTRADAPTLVAAALMTAGLLAKTALFPLHLWLPGAHAGAPAAASAVLSALVVKAPFFLVLRLWFDVMPELATGLAPQILAGLGALAILFGSALALRQARLKLLVAYSTVAQIGYLFLMFPLAGAAGATLAGAWTGGMLQAVSHALAKAAMFLGAGLIAEALGHDRLRDLGGAARLLPMTVVAFGLGGLSLMGLPPSGGFVAKWLLLNAAIETQQWWWGLVLLSGGLLTGGYVFRVLSASMAGPAAAAVAVVSPGRQAVVLVLAILSVVLGLLPLASFGLVQIGRLAP</sequence>
<feature type="transmembrane region" description="Helical" evidence="8">
    <location>
        <begin position="418"/>
        <end position="439"/>
    </location>
</feature>